<reference evidence="1 2" key="1">
    <citation type="journal article" date="2015" name="Stand. Genomic Sci.">
        <title>Complete genome sequence of and proposal of Thermofilum uzonense sp. nov. a novel hyperthermophilic crenarchaeon and emended description of the genus Thermofilum.</title>
        <authorList>
            <person name="Toshchakov S.V."/>
            <person name="Korzhenkov A.A."/>
            <person name="Samarov N.I."/>
            <person name="Mazunin I.O."/>
            <person name="Mozhey O.I."/>
            <person name="Shmyr I.S."/>
            <person name="Derbikova K.S."/>
            <person name="Taranov E.A."/>
            <person name="Dominova I.N."/>
            <person name="Bonch-Osmolovskaya E.A."/>
            <person name="Patrushev M.V."/>
            <person name="Podosokorskaya O.A."/>
            <person name="Kublanov I.V."/>
        </authorList>
    </citation>
    <scope>NUCLEOTIDE SEQUENCE [LARGE SCALE GENOMIC DNA]</scope>
    <source>
        <strain evidence="1 2">1807-2</strain>
    </source>
</reference>
<keyword evidence="2" id="KW-1185">Reference proteome</keyword>
<evidence type="ECO:0000313" key="2">
    <source>
        <dbReference type="Proteomes" id="UP000067434"/>
    </source>
</evidence>
<sequence length="337" mass="38461">MDVLCLEAIEPLIIRDKYSKGAHYSSPPYVPSSTLSGAIASDFFRRRGVNGRIEDLNMWISHAFPSDRPFKLCGSPPLPLTTLSRKEDDTYLSLALLFAKAMKEGPSLLDKMKGLNKKVGTIFINQEGRFEPPSKEIITQVALSYERRTHASIEDRGEKYGLLFTQEVIRPGSKFHALAFLDSSLHEELKKEIEVRIGAFTKKGFGLTRVKVDESMSFDEYRKGRLKGLKSEHEFLTVDIMTFTSREKLLELGNPIYEKIRISDFKTWFNGKFYIYKKMMGPGSVLVYPRGNLDPERIIQIELTPPQSALRRFHGLDMVFFDNPFHFDSLLSLGGEM</sequence>
<dbReference type="EMBL" id="CP009961">
    <property type="protein sequence ID" value="AKG38420.1"/>
    <property type="molecule type" value="Genomic_DNA"/>
</dbReference>
<evidence type="ECO:0008006" key="3">
    <source>
        <dbReference type="Google" id="ProtNLM"/>
    </source>
</evidence>
<organism evidence="1 2">
    <name type="scientific">Infirmifilum uzonense</name>
    <dbReference type="NCBI Taxonomy" id="1550241"/>
    <lineage>
        <taxon>Archaea</taxon>
        <taxon>Thermoproteota</taxon>
        <taxon>Thermoprotei</taxon>
        <taxon>Thermofilales</taxon>
        <taxon>Thermofilaceae</taxon>
        <taxon>Infirmifilum</taxon>
    </lineage>
</organism>
<protein>
    <recommendedName>
        <fullName evidence="3">CRISPR-associated protein Cmr3</fullName>
    </recommendedName>
</protein>
<dbReference type="KEGG" id="thf:MA03_02830"/>
<evidence type="ECO:0000313" key="1">
    <source>
        <dbReference type="EMBL" id="AKG38420.1"/>
    </source>
</evidence>
<proteinExistence type="predicted"/>
<dbReference type="STRING" id="1550241.MA03_02830"/>
<dbReference type="Proteomes" id="UP000067434">
    <property type="component" value="Chromosome"/>
</dbReference>
<name>A0A0F7FGW7_9CREN</name>
<dbReference type="HOGENOM" id="CLU_822884_0_0_2"/>
<gene>
    <name evidence="1" type="ORF">MA03_02830</name>
</gene>
<dbReference type="PATRIC" id="fig|1550241.5.peg.587"/>
<dbReference type="AlphaFoldDB" id="A0A0F7FGW7"/>
<accession>A0A0F7FGW7</accession>